<reference evidence="9 10" key="1">
    <citation type="submission" date="2020-08" db="EMBL/GenBank/DDBJ databases">
        <title>A Genomic Blueprint of the Chicken Gut Microbiome.</title>
        <authorList>
            <person name="Gilroy R."/>
            <person name="Ravi A."/>
            <person name="Getino M."/>
            <person name="Pursley I."/>
            <person name="Horton D.L."/>
            <person name="Alikhan N.-F."/>
            <person name="Baker D."/>
            <person name="Gharbi K."/>
            <person name="Hall N."/>
            <person name="Watson M."/>
            <person name="Adriaenssens E.M."/>
            <person name="Foster-Nyarko E."/>
            <person name="Jarju S."/>
            <person name="Secka A."/>
            <person name="Antonio M."/>
            <person name="Oren A."/>
            <person name="Chaudhuri R."/>
            <person name="La Ragione R.M."/>
            <person name="Hildebrand F."/>
            <person name="Pallen M.J."/>
        </authorList>
    </citation>
    <scope>NUCLEOTIDE SEQUENCE [LARGE SCALE GENOMIC DNA]</scope>
    <source>
        <strain evidence="9 10">Sa1YUN3</strain>
    </source>
</reference>
<dbReference type="InterPro" id="IPR036890">
    <property type="entry name" value="HATPase_C_sf"/>
</dbReference>
<evidence type="ECO:0000256" key="6">
    <source>
        <dbReference type="SAM" id="Coils"/>
    </source>
</evidence>
<dbReference type="PANTHER" id="PTHR24421:SF10">
    <property type="entry name" value="NITRATE_NITRITE SENSOR PROTEIN NARQ"/>
    <property type="match status" value="1"/>
</dbReference>
<gene>
    <name evidence="9" type="ORF">H9626_09730</name>
</gene>
<dbReference type="GO" id="GO:0005524">
    <property type="term" value="F:ATP binding"/>
    <property type="evidence" value="ECO:0007669"/>
    <property type="project" value="UniProtKB-KW"/>
</dbReference>
<evidence type="ECO:0000313" key="10">
    <source>
        <dbReference type="Proteomes" id="UP000616346"/>
    </source>
</evidence>
<evidence type="ECO:0000256" key="1">
    <source>
        <dbReference type="ARBA" id="ARBA00000085"/>
    </source>
</evidence>
<accession>A0ABR8VCJ5</accession>
<evidence type="ECO:0000256" key="4">
    <source>
        <dbReference type="ARBA" id="ARBA00022777"/>
    </source>
</evidence>
<dbReference type="SUPFAM" id="SSF55874">
    <property type="entry name" value="ATPase domain of HSP90 chaperone/DNA topoisomerase II/histidine kinase"/>
    <property type="match status" value="1"/>
</dbReference>
<keyword evidence="9" id="KW-0067">ATP-binding</keyword>
<dbReference type="SUPFAM" id="SSF48452">
    <property type="entry name" value="TPR-like"/>
    <property type="match status" value="1"/>
</dbReference>
<evidence type="ECO:0000256" key="7">
    <source>
        <dbReference type="SAM" id="Phobius"/>
    </source>
</evidence>
<keyword evidence="4" id="KW-0418">Kinase</keyword>
<organism evidence="9 10">
    <name type="scientific">Phocaeicola faecium</name>
    <dbReference type="NCBI Taxonomy" id="2762213"/>
    <lineage>
        <taxon>Bacteria</taxon>
        <taxon>Pseudomonadati</taxon>
        <taxon>Bacteroidota</taxon>
        <taxon>Bacteroidia</taxon>
        <taxon>Bacteroidales</taxon>
        <taxon>Bacteroidaceae</taxon>
        <taxon>Phocaeicola</taxon>
    </lineage>
</organism>
<keyword evidence="6" id="KW-0175">Coiled coil</keyword>
<dbReference type="EC" id="2.7.13.3" evidence="2"/>
<dbReference type="PANTHER" id="PTHR24421">
    <property type="entry name" value="NITRATE/NITRITE SENSOR PROTEIN NARX-RELATED"/>
    <property type="match status" value="1"/>
</dbReference>
<protein>
    <recommendedName>
        <fullName evidence="2">histidine kinase</fullName>
        <ecNumber evidence="2">2.7.13.3</ecNumber>
    </recommendedName>
</protein>
<dbReference type="SMART" id="SM00028">
    <property type="entry name" value="TPR"/>
    <property type="match status" value="2"/>
</dbReference>
<feature type="coiled-coil region" evidence="6">
    <location>
        <begin position="346"/>
        <end position="382"/>
    </location>
</feature>
<proteinExistence type="predicted"/>
<keyword evidence="10" id="KW-1185">Reference proteome</keyword>
<dbReference type="SMART" id="SM00387">
    <property type="entry name" value="HATPase_c"/>
    <property type="match status" value="1"/>
</dbReference>
<dbReference type="InterPro" id="IPR011990">
    <property type="entry name" value="TPR-like_helical_dom_sf"/>
</dbReference>
<feature type="domain" description="Histidine kinase/HSP90-like ATPase" evidence="8">
    <location>
        <begin position="535"/>
        <end position="628"/>
    </location>
</feature>
<dbReference type="InterPro" id="IPR019734">
    <property type="entry name" value="TPR_rpt"/>
</dbReference>
<evidence type="ECO:0000256" key="2">
    <source>
        <dbReference type="ARBA" id="ARBA00012438"/>
    </source>
</evidence>
<dbReference type="Gene3D" id="1.25.40.10">
    <property type="entry name" value="Tetratricopeptide repeat domain"/>
    <property type="match status" value="1"/>
</dbReference>
<dbReference type="RefSeq" id="WP_191710380.1">
    <property type="nucleotide sequence ID" value="NZ_JACSPQ010000010.1"/>
</dbReference>
<keyword evidence="3" id="KW-0808">Transferase</keyword>
<evidence type="ECO:0000256" key="5">
    <source>
        <dbReference type="ARBA" id="ARBA00023012"/>
    </source>
</evidence>
<dbReference type="CDD" id="cd16917">
    <property type="entry name" value="HATPase_UhpB-NarQ-NarX-like"/>
    <property type="match status" value="1"/>
</dbReference>
<dbReference type="Gene3D" id="3.30.565.10">
    <property type="entry name" value="Histidine kinase-like ATPase, C-terminal domain"/>
    <property type="match status" value="1"/>
</dbReference>
<keyword evidence="7" id="KW-1133">Transmembrane helix</keyword>
<dbReference type="Proteomes" id="UP000616346">
    <property type="component" value="Unassembled WGS sequence"/>
</dbReference>
<comment type="catalytic activity">
    <reaction evidence="1">
        <text>ATP + protein L-histidine = ADP + protein N-phospho-L-histidine.</text>
        <dbReference type="EC" id="2.7.13.3"/>
    </reaction>
</comment>
<keyword evidence="9" id="KW-0547">Nucleotide-binding</keyword>
<evidence type="ECO:0000259" key="8">
    <source>
        <dbReference type="SMART" id="SM00387"/>
    </source>
</evidence>
<keyword evidence="7" id="KW-0472">Membrane</keyword>
<keyword evidence="7" id="KW-0812">Transmembrane</keyword>
<feature type="transmembrane region" description="Helical" evidence="7">
    <location>
        <begin position="384"/>
        <end position="404"/>
    </location>
</feature>
<name>A0ABR8VCJ5_9BACT</name>
<dbReference type="InterPro" id="IPR003594">
    <property type="entry name" value="HATPase_dom"/>
</dbReference>
<dbReference type="Pfam" id="PF02518">
    <property type="entry name" value="HATPase_c"/>
    <property type="match status" value="1"/>
</dbReference>
<sequence>MNLLYLRCVMLLFFTVCLPVCMMRAEKVFTDTLLMRLYDKAAALMGESMYDSAQYFFDKAFATPGVEQSPVYPILLNEQATLFIYRGENEKGFDMKLSVLPYLSQVTDLEKHISVYNDLGILYRRRHMQDSALYCYNKALDAALKYGDAGWLAHLNQNLSVLYFNIKRFADAEACIDRALEQVLKTDDRYVTFGVWQVRASIKSEVGKTDEAGMSIRQAWKLACADGGNPVWQMRCMPGLFQYFRDTGENDSINYYLECGNRLLPELPESSIPVVGFIQARAKIQLNRKQYADALRDFHWLRAKSAGTDFHTMYEAMARCYKGIGMEEKAFAYMDSARMWTDSLVVKNLAEQMAQFEAKYRAQERELEISALRRQALETEARTLKMGIGVSVLLLLVVGVLGMMRHKQKVTTRRLKELKQEKELVSAQRYIEGLEVECKRFACELHDGIANELLGLQLRVASASDGLSAAELSESIGRLRGEVRAISHELMPPEFERMSFDDILSRYADVVTHDTGCKVVYHASPADAGSNIPPQTAYELYRIVQELAMNSVRHGGATQVDIRLIGNAGEAYRLEVTDNGTAKPAGGDGIGLRTVGERVKAIHGTFEKGETDEGGHGCILTFNMNENEQRD</sequence>
<keyword evidence="5" id="KW-0902">Two-component regulatory system</keyword>
<evidence type="ECO:0000313" key="9">
    <source>
        <dbReference type="EMBL" id="MBD8002488.1"/>
    </source>
</evidence>
<evidence type="ECO:0000256" key="3">
    <source>
        <dbReference type="ARBA" id="ARBA00022679"/>
    </source>
</evidence>
<dbReference type="EMBL" id="JACSPQ010000010">
    <property type="protein sequence ID" value="MBD8002488.1"/>
    <property type="molecule type" value="Genomic_DNA"/>
</dbReference>
<dbReference type="InterPro" id="IPR050482">
    <property type="entry name" value="Sensor_HK_TwoCompSys"/>
</dbReference>
<comment type="caution">
    <text evidence="9">The sequence shown here is derived from an EMBL/GenBank/DDBJ whole genome shotgun (WGS) entry which is preliminary data.</text>
</comment>